<gene>
    <name evidence="3" type="ORF">A2477_02655</name>
</gene>
<dbReference type="Pfam" id="PF00206">
    <property type="entry name" value="Lyase_1"/>
    <property type="match status" value="1"/>
</dbReference>
<dbReference type="Gene3D" id="1.10.275.10">
    <property type="entry name" value="Fumarase/aspartase (N-terminal domain)"/>
    <property type="match status" value="1"/>
</dbReference>
<evidence type="ECO:0000259" key="2">
    <source>
        <dbReference type="Pfam" id="PF00206"/>
    </source>
</evidence>
<dbReference type="InterPro" id="IPR024083">
    <property type="entry name" value="Fumarase/histidase_N"/>
</dbReference>
<feature type="domain" description="Fumarate lyase N-terminal" evidence="2">
    <location>
        <begin position="124"/>
        <end position="330"/>
    </location>
</feature>
<dbReference type="GO" id="GO:0044208">
    <property type="term" value="P:'de novo' AMP biosynthetic process"/>
    <property type="evidence" value="ECO:0007669"/>
    <property type="project" value="TreeGrafter"/>
</dbReference>
<keyword evidence="1" id="KW-0456">Lyase</keyword>
<dbReference type="PRINTS" id="PR00149">
    <property type="entry name" value="FUMRATELYASE"/>
</dbReference>
<protein>
    <recommendedName>
        <fullName evidence="2">Fumarate lyase N-terminal domain-containing protein</fullName>
    </recommendedName>
</protein>
<dbReference type="GO" id="GO:0070626">
    <property type="term" value="F:(S)-2-(5-amino-1-(5-phospho-D-ribosyl)imidazole-4-carboxamido) succinate lyase (fumarate-forming) activity"/>
    <property type="evidence" value="ECO:0007669"/>
    <property type="project" value="TreeGrafter"/>
</dbReference>
<dbReference type="Gene3D" id="1.20.200.10">
    <property type="entry name" value="Fumarase/aspartase (Central domain)"/>
    <property type="match status" value="1"/>
</dbReference>
<dbReference type="GO" id="GO:0004018">
    <property type="term" value="F:N6-(1,2-dicarboxyethyl)AMP AMP-lyase (fumarate-forming) activity"/>
    <property type="evidence" value="ECO:0007669"/>
    <property type="project" value="TreeGrafter"/>
</dbReference>
<evidence type="ECO:0000256" key="1">
    <source>
        <dbReference type="ARBA" id="ARBA00023239"/>
    </source>
</evidence>
<comment type="caution">
    <text evidence="3">The sequence shown here is derived from an EMBL/GenBank/DDBJ whole genome shotgun (WGS) entry which is preliminary data.</text>
</comment>
<accession>A0A1F5TNK1</accession>
<evidence type="ECO:0000313" key="3">
    <source>
        <dbReference type="EMBL" id="OGF40384.1"/>
    </source>
</evidence>
<reference evidence="3 4" key="1">
    <citation type="journal article" date="2016" name="Nat. Commun.">
        <title>Thousands of microbial genomes shed light on interconnected biogeochemical processes in an aquifer system.</title>
        <authorList>
            <person name="Anantharaman K."/>
            <person name="Brown C.T."/>
            <person name="Hug L.A."/>
            <person name="Sharon I."/>
            <person name="Castelle C.J."/>
            <person name="Probst A.J."/>
            <person name="Thomas B.C."/>
            <person name="Singh A."/>
            <person name="Wilkins M.J."/>
            <person name="Karaoz U."/>
            <person name="Brodie E.L."/>
            <person name="Williams K.H."/>
            <person name="Hubbard S.S."/>
            <person name="Banfield J.F."/>
        </authorList>
    </citation>
    <scope>NUCLEOTIDE SEQUENCE [LARGE SCALE GENOMIC DNA]</scope>
</reference>
<evidence type="ECO:0000313" key="4">
    <source>
        <dbReference type="Proteomes" id="UP000177939"/>
    </source>
</evidence>
<dbReference type="InterPro" id="IPR008948">
    <property type="entry name" value="L-Aspartase-like"/>
</dbReference>
<dbReference type="PANTHER" id="PTHR43172">
    <property type="entry name" value="ADENYLOSUCCINATE LYASE"/>
    <property type="match status" value="1"/>
</dbReference>
<dbReference type="PANTHER" id="PTHR43172:SF1">
    <property type="entry name" value="ADENYLOSUCCINATE LYASE"/>
    <property type="match status" value="1"/>
</dbReference>
<sequence>MTQRHLTLSQAQKQLAAAVSFLTETAAKQGERTLFMPGDGRYQPDELRPFLGYDQMAGWLIIVEWFWMVTLAQLGEMPAADAKLLTPWRLYDLLKNITTTNIDEKERETKHDILALLILMRERLPKRLHCWLHFCATSHDIVETAYALQLKELFTRVFYPKAQRIDALWRAHISTSAQTLQAGRTHLQTALPITVGAWLAVLHNRFALTAKQALTLSRTVPGKFSGAVGTKASQVALLKSRQGEATLMKLLGLPAAGLSTQIAPPEARARFYFELVLLSGALANLGEDVRILQSSQFGELVSASSSSSAMPHKTANPITAEKIAGMHVSVQAEFFKIMGTLVSDLGRDLRWSNVMRSFSAVTVYAFEQLRLTERLFATLKINEQRCRQNFDVNAKLVVAEVLHLYLQRAGYAETHHLVNATIAPAAAQTGMTLAQQMDEYVKDKKDAALKRIWQKTPAHIKHILKNPDTYLGQAVALAMQEAKNKL</sequence>
<proteinExistence type="predicted"/>
<name>A0A1F5TNK1_9BACT</name>
<dbReference type="EMBL" id="MFGL01000025">
    <property type="protein sequence ID" value="OGF40384.1"/>
    <property type="molecule type" value="Genomic_DNA"/>
</dbReference>
<dbReference type="InterPro" id="IPR022761">
    <property type="entry name" value="Fumarate_lyase_N"/>
</dbReference>
<dbReference type="Proteomes" id="UP000177939">
    <property type="component" value="Unassembled WGS sequence"/>
</dbReference>
<dbReference type="InterPro" id="IPR000362">
    <property type="entry name" value="Fumarate_lyase_fam"/>
</dbReference>
<dbReference type="GO" id="GO:0005829">
    <property type="term" value="C:cytosol"/>
    <property type="evidence" value="ECO:0007669"/>
    <property type="project" value="TreeGrafter"/>
</dbReference>
<dbReference type="AlphaFoldDB" id="A0A1F5TNK1"/>
<dbReference type="SUPFAM" id="SSF48557">
    <property type="entry name" value="L-aspartase-like"/>
    <property type="match status" value="1"/>
</dbReference>
<organism evidence="3 4">
    <name type="scientific">Candidatus Falkowbacteria bacterium RIFOXYC2_FULL_47_12</name>
    <dbReference type="NCBI Taxonomy" id="1798004"/>
    <lineage>
        <taxon>Bacteria</taxon>
        <taxon>Candidatus Falkowiibacteriota</taxon>
    </lineage>
</organism>